<sequence length="443" mass="51724">MTPLASTLTESQIKQYDQQLFQQIDNQLKISQSDPIQYRALEEIFHQENADCQVYFHAHFVMHFLLSMAVIKAKFMLRRSVQDFRMSKHDLPENLVIEDKFIINNAFEYFVLNRLLESSPWQWKNITLYDFKHVLQTWKISKQDTHLPYSNDVSEMLSVVTKNTIEAQVLISCLDELKNLSPYKRMSIDSDEDHSSNDFKKKAIRGSLKNIILLKPDEYSKSVRDHFKDSVLDSVYKDVTNDLTTAQAQFDRTCGQKIQDVVYEYYNETKKGDVKAARRKCEKKFIMLTCENRPNAENTILLGISSFILKLLKKTMLDDTVVGETELWSQVFDPVLSLANVVPTEGSICELSQVRPDAIMCEINQLSWGRSIGITTQWPALYTYSRVRLDNVMKRENIIRVGVYGSCYMMIKRYGILVCKIPLFIYRCNGIHHYNWIWRSQTC</sequence>
<gene>
    <name evidence="1" type="ORF">BDA99DRAFT_543426</name>
</gene>
<proteinExistence type="predicted"/>
<evidence type="ECO:0000313" key="1">
    <source>
        <dbReference type="EMBL" id="KAI9246080.1"/>
    </source>
</evidence>
<dbReference type="Proteomes" id="UP001209540">
    <property type="component" value="Unassembled WGS sequence"/>
</dbReference>
<reference evidence="1" key="2">
    <citation type="submission" date="2023-02" db="EMBL/GenBank/DDBJ databases">
        <authorList>
            <consortium name="DOE Joint Genome Institute"/>
            <person name="Mondo S.J."/>
            <person name="Chang Y."/>
            <person name="Wang Y."/>
            <person name="Ahrendt S."/>
            <person name="Andreopoulos W."/>
            <person name="Barry K."/>
            <person name="Beard J."/>
            <person name="Benny G.L."/>
            <person name="Blankenship S."/>
            <person name="Bonito G."/>
            <person name="Cuomo C."/>
            <person name="Desiro A."/>
            <person name="Gervers K.A."/>
            <person name="Hundley H."/>
            <person name="Kuo A."/>
            <person name="LaButti K."/>
            <person name="Lang B.F."/>
            <person name="Lipzen A."/>
            <person name="O'Donnell K."/>
            <person name="Pangilinan J."/>
            <person name="Reynolds N."/>
            <person name="Sandor L."/>
            <person name="Smith M.W."/>
            <person name="Tsang A."/>
            <person name="Grigoriev I.V."/>
            <person name="Stajich J.E."/>
            <person name="Spatafora J.W."/>
        </authorList>
    </citation>
    <scope>NUCLEOTIDE SEQUENCE</scope>
    <source>
        <strain evidence="1">RSA 2281</strain>
    </source>
</reference>
<dbReference type="EMBL" id="JAIXMP010000048">
    <property type="protein sequence ID" value="KAI9246080.1"/>
    <property type="molecule type" value="Genomic_DNA"/>
</dbReference>
<protein>
    <submittedName>
        <fullName evidence="1">Uncharacterized protein</fullName>
    </submittedName>
</protein>
<dbReference type="AlphaFoldDB" id="A0AAD5JX38"/>
<reference evidence="1" key="1">
    <citation type="journal article" date="2022" name="IScience">
        <title>Evolution of zygomycete secretomes and the origins of terrestrial fungal ecologies.</title>
        <authorList>
            <person name="Chang Y."/>
            <person name="Wang Y."/>
            <person name="Mondo S."/>
            <person name="Ahrendt S."/>
            <person name="Andreopoulos W."/>
            <person name="Barry K."/>
            <person name="Beard J."/>
            <person name="Benny G.L."/>
            <person name="Blankenship S."/>
            <person name="Bonito G."/>
            <person name="Cuomo C."/>
            <person name="Desiro A."/>
            <person name="Gervers K.A."/>
            <person name="Hundley H."/>
            <person name="Kuo A."/>
            <person name="LaButti K."/>
            <person name="Lang B.F."/>
            <person name="Lipzen A."/>
            <person name="O'Donnell K."/>
            <person name="Pangilinan J."/>
            <person name="Reynolds N."/>
            <person name="Sandor L."/>
            <person name="Smith M.E."/>
            <person name="Tsang A."/>
            <person name="Grigoriev I.V."/>
            <person name="Stajich J.E."/>
            <person name="Spatafora J.W."/>
        </authorList>
    </citation>
    <scope>NUCLEOTIDE SEQUENCE</scope>
    <source>
        <strain evidence="1">RSA 2281</strain>
    </source>
</reference>
<comment type="caution">
    <text evidence="1">The sequence shown here is derived from an EMBL/GenBank/DDBJ whole genome shotgun (WGS) entry which is preliminary data.</text>
</comment>
<accession>A0AAD5JX38</accession>
<evidence type="ECO:0000313" key="2">
    <source>
        <dbReference type="Proteomes" id="UP001209540"/>
    </source>
</evidence>
<keyword evidence="2" id="KW-1185">Reference proteome</keyword>
<name>A0AAD5JX38_9FUNG</name>
<organism evidence="1 2">
    <name type="scientific">Phascolomyces articulosus</name>
    <dbReference type="NCBI Taxonomy" id="60185"/>
    <lineage>
        <taxon>Eukaryota</taxon>
        <taxon>Fungi</taxon>
        <taxon>Fungi incertae sedis</taxon>
        <taxon>Mucoromycota</taxon>
        <taxon>Mucoromycotina</taxon>
        <taxon>Mucoromycetes</taxon>
        <taxon>Mucorales</taxon>
        <taxon>Lichtheimiaceae</taxon>
        <taxon>Phascolomyces</taxon>
    </lineage>
</organism>